<dbReference type="PANTHER" id="PTHR24115">
    <property type="entry name" value="KINESIN-RELATED"/>
    <property type="match status" value="1"/>
</dbReference>
<dbReference type="PROSITE" id="PS50067">
    <property type="entry name" value="KINESIN_MOTOR_2"/>
    <property type="match status" value="1"/>
</dbReference>
<dbReference type="Gene3D" id="3.40.850.10">
    <property type="entry name" value="Kinesin motor domain"/>
    <property type="match status" value="1"/>
</dbReference>
<dbReference type="SMART" id="SM00129">
    <property type="entry name" value="KISc"/>
    <property type="match status" value="1"/>
</dbReference>
<evidence type="ECO:0000313" key="2">
    <source>
        <dbReference type="EMBL" id="QHT38079.1"/>
    </source>
</evidence>
<dbReference type="InterPro" id="IPR001752">
    <property type="entry name" value="Kinesin_motor_dom"/>
</dbReference>
<dbReference type="AlphaFoldDB" id="A0A6C0FC04"/>
<dbReference type="EMBL" id="MN738825">
    <property type="protein sequence ID" value="QHT38079.1"/>
    <property type="molecule type" value="Genomic_DNA"/>
</dbReference>
<organism evidence="2">
    <name type="scientific">viral metagenome</name>
    <dbReference type="NCBI Taxonomy" id="1070528"/>
    <lineage>
        <taxon>unclassified sequences</taxon>
        <taxon>metagenomes</taxon>
        <taxon>organismal metagenomes</taxon>
    </lineage>
</organism>
<dbReference type="GO" id="GO:0005871">
    <property type="term" value="C:kinesin complex"/>
    <property type="evidence" value="ECO:0007669"/>
    <property type="project" value="TreeGrafter"/>
</dbReference>
<evidence type="ECO:0000259" key="1">
    <source>
        <dbReference type="PROSITE" id="PS50067"/>
    </source>
</evidence>
<dbReference type="GO" id="GO:0016887">
    <property type="term" value="F:ATP hydrolysis activity"/>
    <property type="evidence" value="ECO:0007669"/>
    <property type="project" value="TreeGrafter"/>
</dbReference>
<dbReference type="GO" id="GO:0007018">
    <property type="term" value="P:microtubule-based movement"/>
    <property type="evidence" value="ECO:0007669"/>
    <property type="project" value="InterPro"/>
</dbReference>
<name>A0A6C0FC04_9ZZZZ</name>
<dbReference type="InterPro" id="IPR036961">
    <property type="entry name" value="Kinesin_motor_dom_sf"/>
</dbReference>
<feature type="domain" description="Kinesin motor" evidence="1">
    <location>
        <begin position="11"/>
        <end position="316"/>
    </location>
</feature>
<proteinExistence type="predicted"/>
<dbReference type="InterPro" id="IPR027417">
    <property type="entry name" value="P-loop_NTPase"/>
</dbReference>
<dbReference type="GO" id="GO:0003777">
    <property type="term" value="F:microtubule motor activity"/>
    <property type="evidence" value="ECO:0007669"/>
    <property type="project" value="InterPro"/>
</dbReference>
<dbReference type="GO" id="GO:0008017">
    <property type="term" value="F:microtubule binding"/>
    <property type="evidence" value="ECO:0007669"/>
    <property type="project" value="InterPro"/>
</dbReference>
<dbReference type="PRINTS" id="PR00380">
    <property type="entry name" value="KINESINHEAVY"/>
</dbReference>
<dbReference type="Pfam" id="PF00225">
    <property type="entry name" value="Kinesin"/>
    <property type="match status" value="1"/>
</dbReference>
<protein>
    <recommendedName>
        <fullName evidence="1">Kinesin motor domain-containing protein</fullName>
    </recommendedName>
</protein>
<dbReference type="SUPFAM" id="SSF52540">
    <property type="entry name" value="P-loop containing nucleoside triphosphate hydrolases"/>
    <property type="match status" value="1"/>
</dbReference>
<sequence length="423" mass="49513">MFVYIYITMSQIKIFSRIKPILNNNNTISCIDSNDEAITVKKMQKGCYKNRLIKNEYRFDHIFSHTDSNMKVYDKLYLDMMYNLLKKKRDVVFYVYGETGSGKTHTILGNSKEDGFLGIILLDMITAFKMSIQVNVVQIHNNNFYDVLNDNVVVLQQEWCNKFTLSNVKTQDISSKNDINEIKNKIIKNRTIGKSSENSESSRSHLCITIMYENQTLKILDLAGCEKGKNSICTTRKMCHENGGINKSLFFLKECIRSLVLKHKHIPYRRSELTKFLRSSFQTNCNAYILSTISQNIDNIHTTNDVLKYVCDMKNIKPRDNNLPKINNNYLIESPRYKYMTMKKDMFLGLQKKETDILEKMFLEKTTKSLFNEYVNIVDKKRQLLMNYTNNIPAPPPRKKIKPSPRLQKLNLKYKLFHGNDFC</sequence>
<dbReference type="GO" id="GO:0005524">
    <property type="term" value="F:ATP binding"/>
    <property type="evidence" value="ECO:0007669"/>
    <property type="project" value="InterPro"/>
</dbReference>
<dbReference type="InterPro" id="IPR027640">
    <property type="entry name" value="Kinesin-like_fam"/>
</dbReference>
<dbReference type="GO" id="GO:0005874">
    <property type="term" value="C:microtubule"/>
    <property type="evidence" value="ECO:0007669"/>
    <property type="project" value="TreeGrafter"/>
</dbReference>
<accession>A0A6C0FC04</accession>
<reference evidence="2" key="1">
    <citation type="journal article" date="2020" name="Nature">
        <title>Giant virus diversity and host interactions through global metagenomics.</title>
        <authorList>
            <person name="Schulz F."/>
            <person name="Roux S."/>
            <person name="Paez-Espino D."/>
            <person name="Jungbluth S."/>
            <person name="Walsh D.A."/>
            <person name="Denef V.J."/>
            <person name="McMahon K.D."/>
            <person name="Konstantinidis K.T."/>
            <person name="Eloe-Fadrosh E.A."/>
            <person name="Kyrpides N.C."/>
            <person name="Woyke T."/>
        </authorList>
    </citation>
    <scope>NUCLEOTIDE SEQUENCE</scope>
    <source>
        <strain evidence="2">GVMAG-S-ERX556049-19</strain>
    </source>
</reference>